<organism evidence="1 2">
    <name type="scientific">Clostridium celatum DSM 1785</name>
    <dbReference type="NCBI Taxonomy" id="545697"/>
    <lineage>
        <taxon>Bacteria</taxon>
        <taxon>Bacillati</taxon>
        <taxon>Bacillota</taxon>
        <taxon>Clostridia</taxon>
        <taxon>Eubacteriales</taxon>
        <taxon>Clostridiaceae</taxon>
        <taxon>Clostridium</taxon>
    </lineage>
</organism>
<evidence type="ECO:0000313" key="1">
    <source>
        <dbReference type="EMBL" id="EKY28066.1"/>
    </source>
</evidence>
<dbReference type="HOGENOM" id="CLU_607941_0_0_9"/>
<keyword evidence="2" id="KW-1185">Reference proteome</keyword>
<reference evidence="1 2" key="1">
    <citation type="submission" date="2012-05" db="EMBL/GenBank/DDBJ databases">
        <authorList>
            <person name="Weinstock G."/>
            <person name="Sodergren E."/>
            <person name="Lobos E.A."/>
            <person name="Fulton L."/>
            <person name="Fulton R."/>
            <person name="Courtney L."/>
            <person name="Fronick C."/>
            <person name="O'Laughlin M."/>
            <person name="Godfrey J."/>
            <person name="Wilson R.M."/>
            <person name="Miner T."/>
            <person name="Farmer C."/>
            <person name="Delehaunty K."/>
            <person name="Cordes M."/>
            <person name="Minx P."/>
            <person name="Tomlinson C."/>
            <person name="Chen J."/>
            <person name="Wollam A."/>
            <person name="Pepin K.H."/>
            <person name="Bhonagiri V."/>
            <person name="Zhang X."/>
            <person name="Suruliraj S."/>
            <person name="Warren W."/>
            <person name="Mitreva M."/>
            <person name="Mardis E.R."/>
            <person name="Wilson R.K."/>
        </authorList>
    </citation>
    <scope>NUCLEOTIDE SEQUENCE [LARGE SCALE GENOMIC DNA]</scope>
    <source>
        <strain evidence="1 2">DSM 1785</strain>
    </source>
</reference>
<gene>
    <name evidence="1" type="ORF">HMPREF0216_00908</name>
</gene>
<accession>L1QJE9</accession>
<dbReference type="EMBL" id="AMEZ01000026">
    <property type="protein sequence ID" value="EKY28066.1"/>
    <property type="molecule type" value="Genomic_DNA"/>
</dbReference>
<dbReference type="RefSeq" id="WP_005211516.1">
    <property type="nucleotide sequence ID" value="NZ_KB291618.1"/>
</dbReference>
<sequence>MEFRESIAYNIDLINEDRKELLKQKPKVPTRGIATVELFDSENGEKIYEAKTENIINNYVSKIAYMDYFYSKIKGNRNSNYYSAPFQNIVLTSYSGEESADTPYYKGELVAYADKATSYSGSDILKGTINTAETKLDTEGNGLLHFVFDFPTHAANGTFQSIWWIGDMTTLPTKKEEITVVCPCTRTDAIAGGSNYYVGKAMTRSSDKWVCILGEKSTSSYTSIFYPKYALILNDDFTFYKYIDISGKLSSSITNTFCGWGASDNGVIIINAYSKTNNLAIIDIDTGQVQTLSLDTSNIGSQYVNVNIRANKVYVSGSKFSEYVINGGTLTLVRDYGKATSYFFSDFNDSVAFLSEDKKICYLNNNAVKATPIIIDTSSTQRHLKYRVDDNEIGYTLEQIKQDGANVTLTIGKYSIGTHVGAQTLLAAPVTKTPTNTMKIQYDFQIQKIL</sequence>
<dbReference type="AlphaFoldDB" id="L1QJE9"/>
<dbReference type="STRING" id="545697.HMPREF0216_00908"/>
<name>L1QJE9_9CLOT</name>
<proteinExistence type="predicted"/>
<comment type="caution">
    <text evidence="1">The sequence shown here is derived from an EMBL/GenBank/DDBJ whole genome shotgun (WGS) entry which is preliminary data.</text>
</comment>
<evidence type="ECO:0000313" key="2">
    <source>
        <dbReference type="Proteomes" id="UP000010420"/>
    </source>
</evidence>
<dbReference type="OrthoDB" id="1875136at2"/>
<dbReference type="Proteomes" id="UP000010420">
    <property type="component" value="Unassembled WGS sequence"/>
</dbReference>
<dbReference type="eggNOG" id="ENOG5033RNB">
    <property type="taxonomic scope" value="Bacteria"/>
</dbReference>
<protein>
    <submittedName>
        <fullName evidence="1">Uncharacterized protein</fullName>
    </submittedName>
</protein>
<dbReference type="PATRIC" id="fig|545697.3.peg.895"/>